<sequence>MDEEGRLVGLRWPSTCFPGILLDLVWRRGSRTVEARTAALLPQRTVDGESIEHRYDQRVHTRDTAWRQPSDDTPGGRTRWLVMSAVRRFGLLDVIGRAMLARELLAPALPLVMPDAPESPTADRVGAAVVELLDIGA</sequence>
<protein>
    <submittedName>
        <fullName evidence="1">Uncharacterized protein</fullName>
    </submittedName>
</protein>
<accession>A0ABU2QS84</accession>
<gene>
    <name evidence="1" type="ORF">RM528_35850</name>
</gene>
<comment type="caution">
    <text evidence="1">The sequence shown here is derived from an EMBL/GenBank/DDBJ whole genome shotgun (WGS) entry which is preliminary data.</text>
</comment>
<reference evidence="2" key="1">
    <citation type="submission" date="2023-07" db="EMBL/GenBank/DDBJ databases">
        <title>30 novel species of actinomycetes from the DSMZ collection.</title>
        <authorList>
            <person name="Nouioui I."/>
        </authorList>
    </citation>
    <scope>NUCLEOTIDE SEQUENCE [LARGE SCALE GENOMIC DNA]</scope>
    <source>
        <strain evidence="2">DSM 41635</strain>
    </source>
</reference>
<dbReference type="Proteomes" id="UP001180503">
    <property type="component" value="Unassembled WGS sequence"/>
</dbReference>
<evidence type="ECO:0000313" key="2">
    <source>
        <dbReference type="Proteomes" id="UP001180503"/>
    </source>
</evidence>
<organism evidence="1 2">
    <name type="scientific">Streptomyces edwardsiae</name>
    <dbReference type="NCBI Taxonomy" id="3075527"/>
    <lineage>
        <taxon>Bacteria</taxon>
        <taxon>Bacillati</taxon>
        <taxon>Actinomycetota</taxon>
        <taxon>Actinomycetes</taxon>
        <taxon>Kitasatosporales</taxon>
        <taxon>Streptomycetaceae</taxon>
        <taxon>Streptomyces</taxon>
    </lineage>
</organism>
<proteinExistence type="predicted"/>
<feature type="non-terminal residue" evidence="1">
    <location>
        <position position="137"/>
    </location>
</feature>
<name>A0ABU2QS84_9ACTN</name>
<dbReference type="EMBL" id="JAVRFB010000465">
    <property type="protein sequence ID" value="MDT0407215.1"/>
    <property type="molecule type" value="Genomic_DNA"/>
</dbReference>
<evidence type="ECO:0000313" key="1">
    <source>
        <dbReference type="EMBL" id="MDT0407215.1"/>
    </source>
</evidence>